<evidence type="ECO:0000313" key="9">
    <source>
        <dbReference type="Proteomes" id="UP000199258"/>
    </source>
</evidence>
<dbReference type="OrthoDB" id="4332145at2"/>
<protein>
    <submittedName>
        <fullName evidence="8">Cytochrome c biogenesis protein CcdA</fullName>
    </submittedName>
</protein>
<sequence length="288" mass="29960">MVIGYAGAFIGGLLSLLSPCSALLLPAFFAYAFTTATRLVARTGLFYLGLLVTLVPMGIFAGALGSLLTQHRTALIATAASLVIALGLIQLLGIRLPAWFRSRARGEGSRLSVFVLGTVYGVAGACTGPILGSVLTVAAVGSNPVYGAVLLAVYALGMALPLFVLALFWDRLGISGRRWLRPRPVTVGRWSNSVVMIISGSLSIGIGILLLATDGTAGLGGLLTVSDQFRLESAASGAASALPNTAFMVAAAALLALAAVLNWRIRRRPKPVETDRPSSNDHEEESVQ</sequence>
<evidence type="ECO:0000313" key="8">
    <source>
        <dbReference type="EMBL" id="SDJ02191.1"/>
    </source>
</evidence>
<evidence type="ECO:0000256" key="1">
    <source>
        <dbReference type="ARBA" id="ARBA00004141"/>
    </source>
</evidence>
<feature type="transmembrane region" description="Helical" evidence="6">
    <location>
        <begin position="145"/>
        <end position="169"/>
    </location>
</feature>
<keyword evidence="3 6" id="KW-0812">Transmembrane</keyword>
<dbReference type="Pfam" id="PF02683">
    <property type="entry name" value="DsbD_TM"/>
    <property type="match status" value="1"/>
</dbReference>
<evidence type="ECO:0000256" key="2">
    <source>
        <dbReference type="ARBA" id="ARBA00006143"/>
    </source>
</evidence>
<evidence type="ECO:0000256" key="3">
    <source>
        <dbReference type="ARBA" id="ARBA00022692"/>
    </source>
</evidence>
<keyword evidence="9" id="KW-1185">Reference proteome</keyword>
<feature type="transmembrane region" description="Helical" evidence="6">
    <location>
        <begin position="6"/>
        <end position="33"/>
    </location>
</feature>
<feature type="transmembrane region" description="Helical" evidence="6">
    <location>
        <begin position="45"/>
        <end position="68"/>
    </location>
</feature>
<dbReference type="AlphaFoldDB" id="A0A1G8QBV1"/>
<feature type="transmembrane region" description="Helical" evidence="6">
    <location>
        <begin position="190"/>
        <end position="212"/>
    </location>
</feature>
<feature type="transmembrane region" description="Helical" evidence="6">
    <location>
        <begin position="113"/>
        <end position="139"/>
    </location>
</feature>
<dbReference type="Proteomes" id="UP000199258">
    <property type="component" value="Unassembled WGS sequence"/>
</dbReference>
<feature type="transmembrane region" description="Helical" evidence="6">
    <location>
        <begin position="74"/>
        <end position="92"/>
    </location>
</feature>
<accession>A0A1G8QBV1</accession>
<organism evidence="8 9">
    <name type="scientific">Arthrobacter subterraneus</name>
    <dbReference type="NCBI Taxonomy" id="335973"/>
    <lineage>
        <taxon>Bacteria</taxon>
        <taxon>Bacillati</taxon>
        <taxon>Actinomycetota</taxon>
        <taxon>Actinomycetes</taxon>
        <taxon>Micrococcales</taxon>
        <taxon>Micrococcaceae</taxon>
        <taxon>Arthrobacter</taxon>
    </lineage>
</organism>
<dbReference type="EMBL" id="FNDT01000047">
    <property type="protein sequence ID" value="SDJ02191.1"/>
    <property type="molecule type" value="Genomic_DNA"/>
</dbReference>
<keyword evidence="4 6" id="KW-1133">Transmembrane helix</keyword>
<comment type="similarity">
    <text evidence="2">Belongs to the DsbD family.</text>
</comment>
<name>A0A1G8QBV1_9MICC</name>
<comment type="subcellular location">
    <subcellularLocation>
        <location evidence="1">Membrane</location>
        <topology evidence="1">Multi-pass membrane protein</topology>
    </subcellularLocation>
</comment>
<evidence type="ECO:0000256" key="6">
    <source>
        <dbReference type="SAM" id="Phobius"/>
    </source>
</evidence>
<dbReference type="STRING" id="335973.SAMN04488693_1473"/>
<dbReference type="InterPro" id="IPR003834">
    <property type="entry name" value="Cyt_c_assmbl_TM_dom"/>
</dbReference>
<evidence type="ECO:0000256" key="4">
    <source>
        <dbReference type="ARBA" id="ARBA00022989"/>
    </source>
</evidence>
<dbReference type="GO" id="GO:0016020">
    <property type="term" value="C:membrane"/>
    <property type="evidence" value="ECO:0007669"/>
    <property type="project" value="UniProtKB-SubCell"/>
</dbReference>
<feature type="transmembrane region" description="Helical" evidence="6">
    <location>
        <begin position="241"/>
        <end position="261"/>
    </location>
</feature>
<proteinExistence type="inferred from homology"/>
<keyword evidence="5 6" id="KW-0472">Membrane</keyword>
<evidence type="ECO:0000259" key="7">
    <source>
        <dbReference type="Pfam" id="PF02683"/>
    </source>
</evidence>
<dbReference type="GO" id="GO:0017004">
    <property type="term" value="P:cytochrome complex assembly"/>
    <property type="evidence" value="ECO:0007669"/>
    <property type="project" value="InterPro"/>
</dbReference>
<dbReference type="RefSeq" id="WP_090588572.1">
    <property type="nucleotide sequence ID" value="NZ_FNDT01000047.1"/>
</dbReference>
<dbReference type="PANTHER" id="PTHR31272:SF4">
    <property type="entry name" value="CYTOCHROME C-TYPE BIOGENESIS PROTEIN HI_1454-RELATED"/>
    <property type="match status" value="1"/>
</dbReference>
<reference evidence="8 9" key="1">
    <citation type="submission" date="2016-10" db="EMBL/GenBank/DDBJ databases">
        <authorList>
            <person name="de Groot N.N."/>
        </authorList>
    </citation>
    <scope>NUCLEOTIDE SEQUENCE [LARGE SCALE GENOMIC DNA]</scope>
    <source>
        <strain evidence="8 9">NP_1H</strain>
    </source>
</reference>
<feature type="domain" description="Cytochrome C biogenesis protein transmembrane" evidence="7">
    <location>
        <begin position="7"/>
        <end position="172"/>
    </location>
</feature>
<gene>
    <name evidence="8" type="ORF">SAMN04488693_1473</name>
</gene>
<dbReference type="PANTHER" id="PTHR31272">
    <property type="entry name" value="CYTOCHROME C-TYPE BIOGENESIS PROTEIN HI_1454-RELATED"/>
    <property type="match status" value="1"/>
</dbReference>
<evidence type="ECO:0000256" key="5">
    <source>
        <dbReference type="ARBA" id="ARBA00023136"/>
    </source>
</evidence>
<dbReference type="InterPro" id="IPR051790">
    <property type="entry name" value="Cytochrome_c-biogenesis_DsbD"/>
</dbReference>